<accession>A0A4R2LB85</accession>
<organism evidence="6 7">
    <name type="scientific">Frisingicoccus caecimuris</name>
    <dbReference type="NCBI Taxonomy" id="1796636"/>
    <lineage>
        <taxon>Bacteria</taxon>
        <taxon>Bacillati</taxon>
        <taxon>Bacillota</taxon>
        <taxon>Clostridia</taxon>
        <taxon>Lachnospirales</taxon>
        <taxon>Lachnospiraceae</taxon>
        <taxon>Frisingicoccus</taxon>
    </lineage>
</organism>
<dbReference type="EMBL" id="SLXA01000009">
    <property type="protein sequence ID" value="TCO84198.1"/>
    <property type="molecule type" value="Genomic_DNA"/>
</dbReference>
<dbReference type="OrthoDB" id="9809205at2"/>
<dbReference type="GO" id="GO:0016887">
    <property type="term" value="F:ATP hydrolysis activity"/>
    <property type="evidence" value="ECO:0007669"/>
    <property type="project" value="InterPro"/>
</dbReference>
<dbReference type="Gene3D" id="3.40.50.300">
    <property type="entry name" value="P-loop containing nucleotide triphosphate hydrolases"/>
    <property type="match status" value="1"/>
</dbReference>
<proteinExistence type="inferred from homology"/>
<dbReference type="SUPFAM" id="SSF52540">
    <property type="entry name" value="P-loop containing nucleoside triphosphate hydrolases"/>
    <property type="match status" value="1"/>
</dbReference>
<evidence type="ECO:0000256" key="4">
    <source>
        <dbReference type="ARBA" id="ARBA00022840"/>
    </source>
</evidence>
<evidence type="ECO:0000256" key="2">
    <source>
        <dbReference type="ARBA" id="ARBA00022448"/>
    </source>
</evidence>
<dbReference type="PANTHER" id="PTHR43335:SF4">
    <property type="entry name" value="ABC TRANSPORTER, ATP-BINDING PROTEIN"/>
    <property type="match status" value="1"/>
</dbReference>
<dbReference type="AlphaFoldDB" id="A0A4R2LB85"/>
<reference evidence="6 7" key="1">
    <citation type="submission" date="2019-03" db="EMBL/GenBank/DDBJ databases">
        <title>Genomic Encyclopedia of Type Strains, Phase IV (KMG-IV): sequencing the most valuable type-strain genomes for metagenomic binning, comparative biology and taxonomic classification.</title>
        <authorList>
            <person name="Goeker M."/>
        </authorList>
    </citation>
    <scope>NUCLEOTIDE SEQUENCE [LARGE SCALE GENOMIC DNA]</scope>
    <source>
        <strain evidence="6 7">DSM 28559</strain>
    </source>
</reference>
<gene>
    <name evidence="6" type="ORF">EV212_10991</name>
</gene>
<dbReference type="InterPro" id="IPR027417">
    <property type="entry name" value="P-loop_NTPase"/>
</dbReference>
<dbReference type="PROSITE" id="PS50893">
    <property type="entry name" value="ABC_TRANSPORTER_2"/>
    <property type="match status" value="1"/>
</dbReference>
<dbReference type="Proteomes" id="UP000295711">
    <property type="component" value="Unassembled WGS sequence"/>
</dbReference>
<protein>
    <submittedName>
        <fullName evidence="6">ABC-2 type transport system ATP-binding protein</fullName>
    </submittedName>
</protein>
<keyword evidence="2" id="KW-0813">Transport</keyword>
<dbReference type="Pfam" id="PF00005">
    <property type="entry name" value="ABC_tran"/>
    <property type="match status" value="1"/>
</dbReference>
<dbReference type="PANTHER" id="PTHR43335">
    <property type="entry name" value="ABC TRANSPORTER, ATP-BINDING PROTEIN"/>
    <property type="match status" value="1"/>
</dbReference>
<evidence type="ECO:0000313" key="6">
    <source>
        <dbReference type="EMBL" id="TCO84198.1"/>
    </source>
</evidence>
<evidence type="ECO:0000256" key="3">
    <source>
        <dbReference type="ARBA" id="ARBA00022741"/>
    </source>
</evidence>
<keyword evidence="4 6" id="KW-0067">ATP-binding</keyword>
<dbReference type="InterPro" id="IPR003439">
    <property type="entry name" value="ABC_transporter-like_ATP-bd"/>
</dbReference>
<dbReference type="InterPro" id="IPR003593">
    <property type="entry name" value="AAA+_ATPase"/>
</dbReference>
<comment type="similarity">
    <text evidence="1">Belongs to the ABC transporter superfamily.</text>
</comment>
<evidence type="ECO:0000256" key="1">
    <source>
        <dbReference type="ARBA" id="ARBA00005417"/>
    </source>
</evidence>
<feature type="domain" description="ABC transporter" evidence="5">
    <location>
        <begin position="5"/>
        <end position="212"/>
    </location>
</feature>
<dbReference type="RefSeq" id="WP_132092441.1">
    <property type="nucleotide sequence ID" value="NZ_JANKAQ010000010.1"/>
</dbReference>
<evidence type="ECO:0000259" key="5">
    <source>
        <dbReference type="PROSITE" id="PS50893"/>
    </source>
</evidence>
<dbReference type="SMART" id="SM00382">
    <property type="entry name" value="AAA"/>
    <property type="match status" value="1"/>
</dbReference>
<sequence>MMRTIEVKNGVKCFGEQQVLRDVSIQCASGHIYGIVGHNGSGKTVLFKCICGFMNLDEGEIIIDGTKRSKKGAILTGAGIIIEEPSFLKNASGQRNLDILYRIKHGKDTAHLKNIMEKVGLSPDSKKKVGNYSMGMKQRLAIAQAIMENQEILILDEPMNGLDHKGVEEMRELFLNLKKEGKLILLASHNREDIDILCDEVYEMEMGELKRIKNK</sequence>
<comment type="caution">
    <text evidence="6">The sequence shown here is derived from an EMBL/GenBank/DDBJ whole genome shotgun (WGS) entry which is preliminary data.</text>
</comment>
<name>A0A4R2LB85_9FIRM</name>
<evidence type="ECO:0000313" key="7">
    <source>
        <dbReference type="Proteomes" id="UP000295711"/>
    </source>
</evidence>
<dbReference type="GO" id="GO:0005524">
    <property type="term" value="F:ATP binding"/>
    <property type="evidence" value="ECO:0007669"/>
    <property type="project" value="UniProtKB-KW"/>
</dbReference>
<keyword evidence="7" id="KW-1185">Reference proteome</keyword>
<keyword evidence="3" id="KW-0547">Nucleotide-binding</keyword>